<proteinExistence type="predicted"/>
<keyword evidence="3" id="KW-1185">Reference proteome</keyword>
<keyword evidence="1" id="KW-1133">Transmembrane helix</keyword>
<feature type="transmembrane region" description="Helical" evidence="1">
    <location>
        <begin position="129"/>
        <end position="148"/>
    </location>
</feature>
<reference evidence="2 3" key="1">
    <citation type="submission" date="2022-11" db="EMBL/GenBank/DDBJ databases">
        <title>Study of microbial diversity in lake waters.</title>
        <authorList>
            <person name="Zhang J."/>
        </authorList>
    </citation>
    <scope>NUCLEOTIDE SEQUENCE [LARGE SCALE GENOMIC DNA]</scope>
    <source>
        <strain evidence="2 3">DT12</strain>
    </source>
</reference>
<protein>
    <recommendedName>
        <fullName evidence="4">Integral membrane protein</fullName>
    </recommendedName>
</protein>
<evidence type="ECO:0000313" key="3">
    <source>
        <dbReference type="Proteomes" id="UP001208017"/>
    </source>
</evidence>
<name>A0ABT3WWD4_9BACL</name>
<evidence type="ECO:0000313" key="2">
    <source>
        <dbReference type="EMBL" id="MCX7568921.1"/>
    </source>
</evidence>
<accession>A0ABT3WWD4</accession>
<keyword evidence="1" id="KW-0812">Transmembrane</keyword>
<evidence type="ECO:0008006" key="4">
    <source>
        <dbReference type="Google" id="ProtNLM"/>
    </source>
</evidence>
<feature type="transmembrane region" description="Helical" evidence="1">
    <location>
        <begin position="40"/>
        <end position="59"/>
    </location>
</feature>
<dbReference type="Proteomes" id="UP001208017">
    <property type="component" value="Unassembled WGS sequence"/>
</dbReference>
<comment type="caution">
    <text evidence="2">The sequence shown here is derived from an EMBL/GenBank/DDBJ whole genome shotgun (WGS) entry which is preliminary data.</text>
</comment>
<dbReference type="EMBL" id="JAPMLT010000001">
    <property type="protein sequence ID" value="MCX7568921.1"/>
    <property type="molecule type" value="Genomic_DNA"/>
</dbReference>
<keyword evidence="1" id="KW-0472">Membrane</keyword>
<organism evidence="2 3">
    <name type="scientific">Tumebacillus lacus</name>
    <dbReference type="NCBI Taxonomy" id="2995335"/>
    <lineage>
        <taxon>Bacteria</taxon>
        <taxon>Bacillati</taxon>
        <taxon>Bacillota</taxon>
        <taxon>Bacilli</taxon>
        <taxon>Bacillales</taxon>
        <taxon>Alicyclobacillaceae</taxon>
        <taxon>Tumebacillus</taxon>
    </lineage>
</organism>
<dbReference type="RefSeq" id="WP_267150155.1">
    <property type="nucleotide sequence ID" value="NZ_JAPMLT010000001.1"/>
</dbReference>
<feature type="transmembrane region" description="Helical" evidence="1">
    <location>
        <begin position="168"/>
        <end position="186"/>
    </location>
</feature>
<evidence type="ECO:0000256" key="1">
    <source>
        <dbReference type="SAM" id="Phobius"/>
    </source>
</evidence>
<feature type="transmembrane region" description="Helical" evidence="1">
    <location>
        <begin position="65"/>
        <end position="83"/>
    </location>
</feature>
<feature type="transmembrane region" description="Helical" evidence="1">
    <location>
        <begin position="12"/>
        <end position="33"/>
    </location>
</feature>
<sequence>MEWIADHRWELLIGAELLFYACVAGFFLLRYMWGWERGSLFVLGVGLLNEFWIVALGVIDYQETGQISAYQIVIVAVVLYVLVQGKEGMRRIDLWMKSQVLRLKGQPIPAELDDYKYGAAKARSERRGWLTHLLIYAAVNGMFLVMYGLSASPDHWYDNETADKVARVWGIVFAVDTVVSWSYTVFPKKRKVEL</sequence>
<gene>
    <name evidence="2" type="ORF">OS242_02960</name>
</gene>